<dbReference type="GO" id="GO:0000272">
    <property type="term" value="P:polysaccharide catabolic process"/>
    <property type="evidence" value="ECO:0007669"/>
    <property type="project" value="UniProtKB-KW"/>
</dbReference>
<keyword evidence="3" id="KW-0732">Signal</keyword>
<evidence type="ECO:0000256" key="2">
    <source>
        <dbReference type="ARBA" id="ARBA00023326"/>
    </source>
</evidence>
<dbReference type="PANTHER" id="PTHR15048">
    <property type="entry name" value="STARCH-BINDING DOMAIN-CONTAINING PROTEIN 1"/>
    <property type="match status" value="1"/>
</dbReference>
<feature type="signal peptide" evidence="3">
    <location>
        <begin position="1"/>
        <end position="17"/>
    </location>
</feature>
<dbReference type="Pfam" id="PF00686">
    <property type="entry name" value="CBM_20"/>
    <property type="match status" value="1"/>
</dbReference>
<evidence type="ECO:0000259" key="4">
    <source>
        <dbReference type="PROSITE" id="PS51166"/>
    </source>
</evidence>
<organism evidence="6">
    <name type="scientific">Dissoconium aciculare CBS 342.82</name>
    <dbReference type="NCBI Taxonomy" id="1314786"/>
    <lineage>
        <taxon>Eukaryota</taxon>
        <taxon>Fungi</taxon>
        <taxon>Dikarya</taxon>
        <taxon>Ascomycota</taxon>
        <taxon>Pezizomycotina</taxon>
        <taxon>Dothideomycetes</taxon>
        <taxon>Dothideomycetidae</taxon>
        <taxon>Mycosphaerellales</taxon>
        <taxon>Dissoconiaceae</taxon>
        <taxon>Dissoconium</taxon>
    </lineage>
</organism>
<dbReference type="InterPro" id="IPR002044">
    <property type="entry name" value="CBM20"/>
</dbReference>
<dbReference type="SUPFAM" id="SSF49452">
    <property type="entry name" value="Starch-binding domain-like"/>
    <property type="match status" value="1"/>
</dbReference>
<evidence type="ECO:0000256" key="3">
    <source>
        <dbReference type="SAM" id="SignalP"/>
    </source>
</evidence>
<dbReference type="InterPro" id="IPR013783">
    <property type="entry name" value="Ig-like_fold"/>
</dbReference>
<feature type="chain" id="PRO_5026841917" evidence="3">
    <location>
        <begin position="18"/>
        <end position="306"/>
    </location>
</feature>
<keyword evidence="5" id="KW-1185">Reference proteome</keyword>
<reference evidence="6" key="1">
    <citation type="submission" date="2020-01" db="EMBL/GenBank/DDBJ databases">
        <authorList>
            <consortium name="DOE Joint Genome Institute"/>
            <person name="Haridas S."/>
            <person name="Albert R."/>
            <person name="Binder M."/>
            <person name="Bloem J."/>
            <person name="Labutti K."/>
            <person name="Salamov A."/>
            <person name="Andreopoulos B."/>
            <person name="Baker S.E."/>
            <person name="Barry K."/>
            <person name="Bills G."/>
            <person name="Bluhm B.H."/>
            <person name="Cannon C."/>
            <person name="Castanera R."/>
            <person name="Culley D.E."/>
            <person name="Daum C."/>
            <person name="Ezra D."/>
            <person name="Gonzalez J.B."/>
            <person name="Henrissat B."/>
            <person name="Kuo A."/>
            <person name="Liang C."/>
            <person name="Lipzen A."/>
            <person name="Lutzoni F."/>
            <person name="Magnuson J."/>
            <person name="Mondo S."/>
            <person name="Nolan M."/>
            <person name="Ohm R."/>
            <person name="Pangilinan J."/>
            <person name="Park H.-J."/>
            <person name="Ramirez L."/>
            <person name="Alfaro M."/>
            <person name="Sun H."/>
            <person name="Tritt A."/>
            <person name="Yoshinaga Y."/>
            <person name="Zwiers L.-H."/>
            <person name="Turgeon B.G."/>
            <person name="Goodwin S.B."/>
            <person name="Spatafora J.W."/>
            <person name="Crous P.W."/>
            <person name="Grigoriev I.V."/>
        </authorList>
    </citation>
    <scope>NUCLEOTIDE SEQUENCE</scope>
    <source>
        <strain evidence="6">CBS 342.82</strain>
    </source>
</reference>
<dbReference type="GeneID" id="54357288"/>
<dbReference type="PROSITE" id="PS51166">
    <property type="entry name" value="CBM20"/>
    <property type="match status" value="1"/>
</dbReference>
<dbReference type="InterPro" id="IPR013784">
    <property type="entry name" value="Carb-bd-like_fold"/>
</dbReference>
<proteinExistence type="predicted"/>
<dbReference type="PANTHER" id="PTHR15048:SF0">
    <property type="entry name" value="STARCH-BINDING DOMAIN-CONTAINING PROTEIN 1"/>
    <property type="match status" value="1"/>
</dbReference>
<reference evidence="6" key="2">
    <citation type="submission" date="2020-04" db="EMBL/GenBank/DDBJ databases">
        <authorList>
            <consortium name="NCBI Genome Project"/>
        </authorList>
    </citation>
    <scope>NUCLEOTIDE SEQUENCE</scope>
    <source>
        <strain evidence="6">CBS 342.82</strain>
    </source>
</reference>
<dbReference type="OrthoDB" id="550577at2759"/>
<dbReference type="AlphaFoldDB" id="A0A6J3M9T1"/>
<evidence type="ECO:0000313" key="5">
    <source>
        <dbReference type="Proteomes" id="UP000504637"/>
    </source>
</evidence>
<keyword evidence="2" id="KW-0624">Polysaccharide degradation</keyword>
<dbReference type="SMR" id="A0A6J3M9T1"/>
<name>A0A6J3M9T1_9PEZI</name>
<dbReference type="GO" id="GO:0016020">
    <property type="term" value="C:membrane"/>
    <property type="evidence" value="ECO:0007669"/>
    <property type="project" value="TreeGrafter"/>
</dbReference>
<keyword evidence="1" id="KW-0119">Carbohydrate metabolism</keyword>
<protein>
    <submittedName>
        <fullName evidence="6">Carbohydrate-binding module family 20 protein</fullName>
    </submittedName>
</protein>
<dbReference type="Gene3D" id="2.60.40.10">
    <property type="entry name" value="Immunoglobulins"/>
    <property type="match status" value="1"/>
</dbReference>
<dbReference type="RefSeq" id="XP_033461629.1">
    <property type="nucleotide sequence ID" value="XM_033599489.1"/>
</dbReference>
<accession>A0A6J3M9T1</accession>
<gene>
    <name evidence="6" type="ORF">K489DRAFT_185711</name>
</gene>
<evidence type="ECO:0000256" key="1">
    <source>
        <dbReference type="ARBA" id="ARBA00023277"/>
    </source>
</evidence>
<feature type="domain" description="CBM20" evidence="4">
    <location>
        <begin position="192"/>
        <end position="302"/>
    </location>
</feature>
<dbReference type="GO" id="GO:2001070">
    <property type="term" value="F:starch binding"/>
    <property type="evidence" value="ECO:0007669"/>
    <property type="project" value="InterPro"/>
</dbReference>
<reference evidence="6" key="3">
    <citation type="submission" date="2025-08" db="UniProtKB">
        <authorList>
            <consortium name="RefSeq"/>
        </authorList>
    </citation>
    <scope>IDENTIFICATION</scope>
    <source>
        <strain evidence="6">CBS 342.82</strain>
    </source>
</reference>
<evidence type="ECO:0000313" key="6">
    <source>
        <dbReference type="RefSeq" id="XP_033461629.1"/>
    </source>
</evidence>
<sequence length="306" mass="32983">MLFAGVLLLLGATSVLSQTNYAPFQIHWLTTHQPNGNPAGQVNHYQIAFNITSANGNPAEEAYCWQSWGDNNNNCGNSCVAYSTAVPAGEWIICARDASDLGDRSSGFAFKLFPYFSIGNFSLAVRQNFTQESGPNIISQASFIVTNSSTSDFVCDINPQEVFLQQHAQGDCWTPDSSSGFTVPVAEATPACSHASTVSLSFPVTERTGPGDKVYVVGSIPELGNWDPSRAVELNTGSYNDMNTLWTGGRVSVLAGTTFEYKYVQKNADGSLLWECGENRVATVSSSTCGEQTIGNDPDYFRCGTH</sequence>
<dbReference type="SMART" id="SM01065">
    <property type="entry name" value="CBM_2"/>
    <property type="match status" value="1"/>
</dbReference>
<dbReference type="Proteomes" id="UP000504637">
    <property type="component" value="Unplaced"/>
</dbReference>